<dbReference type="RefSeq" id="WP_191630866.1">
    <property type="nucleotide sequence ID" value="NZ_CABVHJ010000003.1"/>
</dbReference>
<gene>
    <name evidence="1" type="ORF">PS655_01399</name>
</gene>
<proteinExistence type="predicted"/>
<dbReference type="Proteomes" id="UP000327167">
    <property type="component" value="Unassembled WGS sequence"/>
</dbReference>
<dbReference type="EMBL" id="CABVHJ010000003">
    <property type="protein sequence ID" value="VVM63042.1"/>
    <property type="molecule type" value="Genomic_DNA"/>
</dbReference>
<reference evidence="1 2" key="1">
    <citation type="submission" date="2019-09" db="EMBL/GenBank/DDBJ databases">
        <authorList>
            <person name="Chandra G."/>
            <person name="Truman W A."/>
        </authorList>
    </citation>
    <scope>NUCLEOTIDE SEQUENCE [LARGE SCALE GENOMIC DNA]</scope>
    <source>
        <strain evidence="1">PS655</strain>
    </source>
</reference>
<dbReference type="AlphaFoldDB" id="A0A5E6R5K1"/>
<name>A0A5E6R5K1_PSEFL</name>
<accession>A0A5E6R5K1</accession>
<evidence type="ECO:0000313" key="1">
    <source>
        <dbReference type="EMBL" id="VVM63042.1"/>
    </source>
</evidence>
<protein>
    <submittedName>
        <fullName evidence="1">Uncharacterized protein</fullName>
    </submittedName>
</protein>
<evidence type="ECO:0000313" key="2">
    <source>
        <dbReference type="Proteomes" id="UP000327167"/>
    </source>
</evidence>
<sequence>MSLCCLICDSKAVLSKEAANVAVMLIGTMESVLVGMSHTRAKEPAINPPTRPESRLLHLLELIGQGLSEALSECSAMNAFANDVQKYQFAHYDFFCCRCGARFDKDSSTAPHNV</sequence>
<organism evidence="1 2">
    <name type="scientific">Pseudomonas fluorescens</name>
    <dbReference type="NCBI Taxonomy" id="294"/>
    <lineage>
        <taxon>Bacteria</taxon>
        <taxon>Pseudomonadati</taxon>
        <taxon>Pseudomonadota</taxon>
        <taxon>Gammaproteobacteria</taxon>
        <taxon>Pseudomonadales</taxon>
        <taxon>Pseudomonadaceae</taxon>
        <taxon>Pseudomonas</taxon>
    </lineage>
</organism>